<evidence type="ECO:0000313" key="2">
    <source>
        <dbReference type="Proteomes" id="UP000515237"/>
    </source>
</evidence>
<dbReference type="Gene3D" id="3.90.550.10">
    <property type="entry name" value="Spore Coat Polysaccharide Biosynthesis Protein SpsA, Chain A"/>
    <property type="match status" value="1"/>
</dbReference>
<keyword evidence="1" id="KW-0808">Transferase</keyword>
<accession>A0A7G7G599</accession>
<sequence>MPVPPVLIIGFNRPKHIQQVFNAIKQAKPNRLYIAVDGPRKDRKADLINVQETINIFENIDWPCNVKRLIRKENLGCKMAVSSAITWFFEHEEQGIILEDDCLPSSSFFNYCEYLLDKYKYNDSIMHINGVNFQDGIVRGTGSYYFSKICHVWGWATWRRAWEKYDIEMKEVETFFEYNIYKSVINYPNSLKYWQSAFYKTKQGLIDTWDYQWVYSVWKNNGLAIASNYNLVSNIGFDEMATHTKDIDLNVSGKALESIKGEVQDCSIYIPHYDADIYSCNKLFTVRKKNLFVRFRNKIKSEILKINSYYNSN</sequence>
<organism evidence="1 2">
    <name type="scientific">Adhaeribacter swui</name>
    <dbReference type="NCBI Taxonomy" id="2086471"/>
    <lineage>
        <taxon>Bacteria</taxon>
        <taxon>Pseudomonadati</taxon>
        <taxon>Bacteroidota</taxon>
        <taxon>Cytophagia</taxon>
        <taxon>Cytophagales</taxon>
        <taxon>Hymenobacteraceae</taxon>
        <taxon>Adhaeribacter</taxon>
    </lineage>
</organism>
<gene>
    <name evidence="1" type="ORF">HUW51_06155</name>
</gene>
<dbReference type="KEGG" id="aswu:HUW51_06155"/>
<dbReference type="GO" id="GO:0016740">
    <property type="term" value="F:transferase activity"/>
    <property type="evidence" value="ECO:0007669"/>
    <property type="project" value="UniProtKB-KW"/>
</dbReference>
<dbReference type="EMBL" id="CP055156">
    <property type="protein sequence ID" value="QNF32333.1"/>
    <property type="molecule type" value="Genomic_DNA"/>
</dbReference>
<dbReference type="SUPFAM" id="SSF53448">
    <property type="entry name" value="Nucleotide-diphospho-sugar transferases"/>
    <property type="match status" value="1"/>
</dbReference>
<dbReference type="Proteomes" id="UP000515237">
    <property type="component" value="Chromosome"/>
</dbReference>
<dbReference type="RefSeq" id="WP_185273113.1">
    <property type="nucleotide sequence ID" value="NZ_CP055156.1"/>
</dbReference>
<dbReference type="AlphaFoldDB" id="A0A7G7G599"/>
<evidence type="ECO:0000313" key="1">
    <source>
        <dbReference type="EMBL" id="QNF32333.1"/>
    </source>
</evidence>
<reference evidence="1 2" key="1">
    <citation type="journal article" date="2018" name="Int. J. Syst. Evol. Microbiol.">
        <title>Adhaeribacter swui sp. nov., isolated from wet mud.</title>
        <authorList>
            <person name="Kim D.U."/>
            <person name="Kim K.W."/>
            <person name="Kang M.S."/>
            <person name="Kim J.Y."/>
            <person name="Jang J.H."/>
            <person name="Kim M.K."/>
        </authorList>
    </citation>
    <scope>NUCLEOTIDE SEQUENCE [LARGE SCALE GENOMIC DNA]</scope>
    <source>
        <strain evidence="1 2">KCTC 52873</strain>
    </source>
</reference>
<proteinExistence type="predicted"/>
<name>A0A7G7G599_9BACT</name>
<dbReference type="InterPro" id="IPR029044">
    <property type="entry name" value="Nucleotide-diphossugar_trans"/>
</dbReference>
<keyword evidence="2" id="KW-1185">Reference proteome</keyword>
<protein>
    <submittedName>
        <fullName evidence="1">Nucleotide-diphospho-sugar transferase</fullName>
    </submittedName>
</protein>